<evidence type="ECO:0000313" key="3">
    <source>
        <dbReference type="Proteomes" id="UP001234581"/>
    </source>
</evidence>
<protein>
    <recommendedName>
        <fullName evidence="1">Helitron helicase-like domain-containing protein</fullName>
    </recommendedName>
</protein>
<dbReference type="PANTHER" id="PTHR45786">
    <property type="entry name" value="DNA BINDING PROTEIN-LIKE"/>
    <property type="match status" value="1"/>
</dbReference>
<dbReference type="AlphaFoldDB" id="A0AAD7UTH4"/>
<dbReference type="Pfam" id="PF14214">
    <property type="entry name" value="Helitron_like_N"/>
    <property type="match status" value="1"/>
</dbReference>
<name>A0AAD7UTH4_9FUNG</name>
<comment type="caution">
    <text evidence="2">The sequence shown here is derived from an EMBL/GenBank/DDBJ whole genome shotgun (WGS) entry which is preliminary data.</text>
</comment>
<dbReference type="InterPro" id="IPR025476">
    <property type="entry name" value="Helitron_helicase-like"/>
</dbReference>
<dbReference type="Proteomes" id="UP001234581">
    <property type="component" value="Unassembled WGS sequence"/>
</dbReference>
<accession>A0AAD7UTH4</accession>
<feature type="domain" description="Helitron helicase-like" evidence="1">
    <location>
        <begin position="6"/>
        <end position="137"/>
    </location>
</feature>
<reference evidence="2 3" key="1">
    <citation type="submission" date="2023-03" db="EMBL/GenBank/DDBJ databases">
        <title>Genome sequence of Lichtheimia ornata CBS 291.66.</title>
        <authorList>
            <person name="Mohabir J.T."/>
            <person name="Shea T.P."/>
            <person name="Kurbessoian T."/>
            <person name="Berby B."/>
            <person name="Fontaine J."/>
            <person name="Livny J."/>
            <person name="Gnirke A."/>
            <person name="Stajich J.E."/>
            <person name="Cuomo C.A."/>
        </authorList>
    </citation>
    <scope>NUCLEOTIDE SEQUENCE [LARGE SCALE GENOMIC DNA]</scope>
    <source>
        <strain evidence="2">CBS 291.66</strain>
    </source>
</reference>
<dbReference type="GeneID" id="83219769"/>
<organism evidence="2 3">
    <name type="scientific">Lichtheimia ornata</name>
    <dbReference type="NCBI Taxonomy" id="688661"/>
    <lineage>
        <taxon>Eukaryota</taxon>
        <taxon>Fungi</taxon>
        <taxon>Fungi incertae sedis</taxon>
        <taxon>Mucoromycota</taxon>
        <taxon>Mucoromycotina</taxon>
        <taxon>Mucoromycetes</taxon>
        <taxon>Mucorales</taxon>
        <taxon>Lichtheimiaceae</taxon>
        <taxon>Lichtheimia</taxon>
    </lineage>
</organism>
<dbReference type="EMBL" id="JARTCD010000125">
    <property type="protein sequence ID" value="KAJ8652001.1"/>
    <property type="molecule type" value="Genomic_DNA"/>
</dbReference>
<evidence type="ECO:0000313" key="2">
    <source>
        <dbReference type="EMBL" id="KAJ8652001.1"/>
    </source>
</evidence>
<dbReference type="PANTHER" id="PTHR45786:SF74">
    <property type="entry name" value="ATP-DEPENDENT DNA HELICASE"/>
    <property type="match status" value="1"/>
</dbReference>
<dbReference type="RefSeq" id="XP_058336915.1">
    <property type="nucleotide sequence ID" value="XM_058492327.1"/>
</dbReference>
<proteinExistence type="predicted"/>
<keyword evidence="3" id="KW-1185">Reference proteome</keyword>
<sequence length="200" mass="22654">MSSCSLDSYRNVEDAMGLGDNDMQSLGRRYILPSGFEGSPRHMHKLYQDAISIVRRFGKPHLFITFTCNPAWPEIQDNLIPPQTAPDRPDLTARMFRLKMKEFMDDLTRRHVLGRVVAHVHTIEFQKRGLPHAHILLILTPDDVPDDADKVDSIVSAEIPDRTGYPDAYATVKRFMVHGPCTAARCLNEHGRCICGVQED</sequence>
<gene>
    <name evidence="2" type="ORF">O0I10_012396</name>
</gene>
<evidence type="ECO:0000259" key="1">
    <source>
        <dbReference type="Pfam" id="PF14214"/>
    </source>
</evidence>